<dbReference type="InterPro" id="IPR036265">
    <property type="entry name" value="HIT-like_sf"/>
</dbReference>
<proteinExistence type="inferred from homology"/>
<reference evidence="4" key="1">
    <citation type="submission" date="2020-05" db="UniProtKB">
        <authorList>
            <consortium name="EnsemblMetazoa"/>
        </authorList>
    </citation>
    <scope>IDENTIFICATION</scope>
    <source>
        <strain evidence="4">TTRI</strain>
    </source>
</reference>
<protein>
    <recommendedName>
        <fullName evidence="6">Cwf19-like C-terminal domain-containing protein</fullName>
    </recommendedName>
</protein>
<dbReference type="Proteomes" id="UP000078200">
    <property type="component" value="Unassembled WGS sequence"/>
</dbReference>
<dbReference type="EnsemblMetazoa" id="GAUT019568-RA">
    <property type="protein sequence ID" value="GAUT019568-PA"/>
    <property type="gene ID" value="GAUT019568"/>
</dbReference>
<dbReference type="InterPro" id="IPR006767">
    <property type="entry name" value="Cwf19-like_C_dom-2"/>
</dbReference>
<dbReference type="SUPFAM" id="SSF54197">
    <property type="entry name" value="HIT-like"/>
    <property type="match status" value="1"/>
</dbReference>
<organism evidence="4 5">
    <name type="scientific">Glossina austeni</name>
    <name type="common">Savannah tsetse fly</name>
    <dbReference type="NCBI Taxonomy" id="7395"/>
    <lineage>
        <taxon>Eukaryota</taxon>
        <taxon>Metazoa</taxon>
        <taxon>Ecdysozoa</taxon>
        <taxon>Arthropoda</taxon>
        <taxon>Hexapoda</taxon>
        <taxon>Insecta</taxon>
        <taxon>Pterygota</taxon>
        <taxon>Neoptera</taxon>
        <taxon>Endopterygota</taxon>
        <taxon>Diptera</taxon>
        <taxon>Brachycera</taxon>
        <taxon>Muscomorpha</taxon>
        <taxon>Hippoboscoidea</taxon>
        <taxon>Glossinidae</taxon>
        <taxon>Glossina</taxon>
    </lineage>
</organism>
<dbReference type="GO" id="GO:0061632">
    <property type="term" value="F:RNA lariat debranching enzyme activator activity"/>
    <property type="evidence" value="ECO:0007669"/>
    <property type="project" value="TreeGrafter"/>
</dbReference>
<dbReference type="Pfam" id="PF04677">
    <property type="entry name" value="CwfJ_C_1"/>
    <property type="match status" value="1"/>
</dbReference>
<dbReference type="VEuPathDB" id="VectorBase:GAUT019568"/>
<dbReference type="PANTHER" id="PTHR12072">
    <property type="entry name" value="CWF19, CELL CYCLE CONTROL PROTEIN"/>
    <property type="match status" value="1"/>
</dbReference>
<dbReference type="PANTHER" id="PTHR12072:SF4">
    <property type="entry name" value="CWF19-LIKE PROTEIN 1"/>
    <property type="match status" value="1"/>
</dbReference>
<evidence type="ECO:0000259" key="2">
    <source>
        <dbReference type="Pfam" id="PF04676"/>
    </source>
</evidence>
<evidence type="ECO:0000313" key="5">
    <source>
        <dbReference type="Proteomes" id="UP000078200"/>
    </source>
</evidence>
<dbReference type="Gene3D" id="3.30.428.10">
    <property type="entry name" value="HIT-like"/>
    <property type="match status" value="1"/>
</dbReference>
<feature type="domain" description="Cwf19-like C-terminal" evidence="3">
    <location>
        <begin position="295"/>
        <end position="409"/>
    </location>
</feature>
<dbReference type="AlphaFoldDB" id="A0A1A9UY61"/>
<keyword evidence="5" id="KW-1185">Reference proteome</keyword>
<evidence type="ECO:0000259" key="3">
    <source>
        <dbReference type="Pfam" id="PF04677"/>
    </source>
</evidence>
<evidence type="ECO:0000256" key="1">
    <source>
        <dbReference type="ARBA" id="ARBA00006795"/>
    </source>
</evidence>
<dbReference type="CDD" id="cd07380">
    <property type="entry name" value="MPP_CWF19_N"/>
    <property type="match status" value="1"/>
</dbReference>
<sequence>MDNKIKILVVGDVCGRFKQLFQRLESINKKSGPFEVLLCVGNFFSDIDKQNEELIAYKNACKTISVPTYILGPTSEVLNKNYQVNESGEICTNLTYLGKRGLYSLSSGVKIAYVSGREKPSEDQLSEAEYYFTKDDVIAVRNLCFVNKSSASDYRGIDILLTSQGPYGLDEQELNSSKLVSFLCKEIKPRYHFHGLSKKYKEPAPFRLPADQTTQLELCTRVISLAAVGNENKEKYIYALSLTPVHRIRVLDLIQKTTNELKCPFADINYKDVNITRDEKTNSNIFLIWKQAITRKITEKLCWFCLSCPDVEKHLIITIGEHFYLALAKGPVNDYHILILSITHIPAASQITKHEEWEELFKFKDVLRQFFKDQQQVVCFTERNYKSSHLQINCFGIDAGYSWKISHAFEDKAEEFQLKFENLKDLNSPQMLPNQGPYFVAELSDDTILITRQMKHFPLHFARDVFCSPNLLNCEEKTDWRDCKLEKAKEVELVKNFREKFSKYDFTN</sequence>
<dbReference type="GO" id="GO:0071014">
    <property type="term" value="C:post-mRNA release spliceosomal complex"/>
    <property type="evidence" value="ECO:0007669"/>
    <property type="project" value="TreeGrafter"/>
</dbReference>
<dbReference type="GO" id="GO:0000398">
    <property type="term" value="P:mRNA splicing, via spliceosome"/>
    <property type="evidence" value="ECO:0007669"/>
    <property type="project" value="TreeGrafter"/>
</dbReference>
<feature type="domain" description="Cwf19-like protein C-terminal" evidence="2">
    <location>
        <begin position="429"/>
        <end position="507"/>
    </location>
</feature>
<comment type="similarity">
    <text evidence="1">Belongs to the CWF19 family.</text>
</comment>
<dbReference type="Pfam" id="PF04676">
    <property type="entry name" value="CwfJ_C_2"/>
    <property type="match status" value="1"/>
</dbReference>
<accession>A0A1A9UY61</accession>
<evidence type="ECO:0000313" key="4">
    <source>
        <dbReference type="EnsemblMetazoa" id="GAUT019568-PA"/>
    </source>
</evidence>
<name>A0A1A9UY61_GLOAU</name>
<dbReference type="InterPro" id="IPR040194">
    <property type="entry name" value="Cwf19-like"/>
</dbReference>
<dbReference type="InterPro" id="IPR006768">
    <property type="entry name" value="Cwf19-like_C_dom-1"/>
</dbReference>
<dbReference type="STRING" id="7395.A0A1A9UY61"/>
<evidence type="ECO:0008006" key="6">
    <source>
        <dbReference type="Google" id="ProtNLM"/>
    </source>
</evidence>